<evidence type="ECO:0000313" key="3">
    <source>
        <dbReference type="RefSeq" id="XP_010255395.1"/>
    </source>
</evidence>
<dbReference type="InterPro" id="IPR007175">
    <property type="entry name" value="Rpr2/Snm1/Rpp21"/>
</dbReference>
<feature type="compositionally biased region" description="Low complexity" evidence="1">
    <location>
        <begin position="259"/>
        <end position="275"/>
    </location>
</feature>
<feature type="region of interest" description="Disordered" evidence="1">
    <location>
        <begin position="160"/>
        <end position="179"/>
    </location>
</feature>
<dbReference type="STRING" id="4432.A0A1U7ZMR4"/>
<dbReference type="OMA" id="KQTERNY"/>
<dbReference type="OrthoDB" id="1937463at2759"/>
<feature type="compositionally biased region" description="Basic residues" evidence="1">
    <location>
        <begin position="1"/>
        <end position="10"/>
    </location>
</feature>
<dbReference type="Proteomes" id="UP000189703">
    <property type="component" value="Unplaced"/>
</dbReference>
<keyword evidence="2" id="KW-1185">Reference proteome</keyword>
<dbReference type="PANTHER" id="PTHR36072">
    <property type="entry name" value="OS01G0541600 PROTEIN"/>
    <property type="match status" value="1"/>
</dbReference>
<name>A0A1U7ZMR4_NELNU</name>
<organism evidence="2 3">
    <name type="scientific">Nelumbo nucifera</name>
    <name type="common">Sacred lotus</name>
    <dbReference type="NCBI Taxonomy" id="4432"/>
    <lineage>
        <taxon>Eukaryota</taxon>
        <taxon>Viridiplantae</taxon>
        <taxon>Streptophyta</taxon>
        <taxon>Embryophyta</taxon>
        <taxon>Tracheophyta</taxon>
        <taxon>Spermatophyta</taxon>
        <taxon>Magnoliopsida</taxon>
        <taxon>Proteales</taxon>
        <taxon>Nelumbonaceae</taxon>
        <taxon>Nelumbo</taxon>
    </lineage>
</organism>
<dbReference type="Pfam" id="PF04032">
    <property type="entry name" value="Rpr2"/>
    <property type="match status" value="1"/>
</dbReference>
<feature type="compositionally biased region" description="Polar residues" evidence="1">
    <location>
        <begin position="197"/>
        <end position="224"/>
    </location>
</feature>
<protein>
    <submittedName>
        <fullName evidence="3">Uncharacterized protein LOC104596076</fullName>
    </submittedName>
</protein>
<dbReference type="KEGG" id="nnu:104596076"/>
<dbReference type="PANTHER" id="PTHR36072:SF2">
    <property type="entry name" value="OS01G0531000 PROTEIN"/>
    <property type="match status" value="1"/>
</dbReference>
<feature type="region of interest" description="Disordered" evidence="1">
    <location>
        <begin position="1"/>
        <end position="39"/>
    </location>
</feature>
<gene>
    <name evidence="3" type="primary">LOC104596076</name>
</gene>
<dbReference type="FunCoup" id="A0A1U7ZMR4">
    <property type="interactions" value="338"/>
</dbReference>
<dbReference type="eggNOG" id="ENOG502S0TF">
    <property type="taxonomic scope" value="Eukaryota"/>
</dbReference>
<dbReference type="RefSeq" id="XP_010255395.1">
    <property type="nucleotide sequence ID" value="XM_010257093.2"/>
</dbReference>
<feature type="region of interest" description="Disordered" evidence="1">
    <location>
        <begin position="197"/>
        <end position="283"/>
    </location>
</feature>
<evidence type="ECO:0000256" key="1">
    <source>
        <dbReference type="SAM" id="MobiDB-lite"/>
    </source>
</evidence>
<dbReference type="GO" id="GO:0006396">
    <property type="term" value="P:RNA processing"/>
    <property type="evidence" value="ECO:0007669"/>
    <property type="project" value="InterPro"/>
</dbReference>
<evidence type="ECO:0000313" key="2">
    <source>
        <dbReference type="Proteomes" id="UP000189703"/>
    </source>
</evidence>
<dbReference type="Gene3D" id="6.20.50.20">
    <property type="match status" value="1"/>
</dbReference>
<proteinExistence type="predicted"/>
<sequence>MNKKQGKKHGLAPTSGHLGAITIREESSGRKLNKGGSNNAKSILKREHLQKLALWTGGEAAIPSLGAFFGHRLAAWGEAMGTPLESSLFPCQRCESILQPGYNCTVRIEKNRAKLRKQNHKKLNIPTQNNVVYTCKFCSHRNLKRGTPKGYMKEICASKPKPASKLKPGSSNQKVVTSKSMEKRGAIKMLDEINSSKTKSILESNSNGPTTLSETMGEVSQENSPPTPLVGTRTLLLEGKAKRRRQNRAGSNKAIETESNSAAMSAGSVVSAGGSSKRKRRSWCSLKEIAESSERESTQNIANLKIPFFL</sequence>
<reference evidence="3" key="1">
    <citation type="submission" date="2025-08" db="UniProtKB">
        <authorList>
            <consortium name="RefSeq"/>
        </authorList>
    </citation>
    <scope>IDENTIFICATION</scope>
</reference>
<feature type="compositionally biased region" description="Low complexity" evidence="1">
    <location>
        <begin position="160"/>
        <end position="171"/>
    </location>
</feature>
<dbReference type="GeneID" id="104596076"/>
<accession>A0A1U7ZMR4</accession>
<dbReference type="AlphaFoldDB" id="A0A1U7ZMR4"/>